<dbReference type="GO" id="GO:0003825">
    <property type="term" value="F:alpha,alpha-trehalose-phosphate synthase (UDP-forming) activity"/>
    <property type="evidence" value="ECO:0007669"/>
    <property type="project" value="TreeGrafter"/>
</dbReference>
<keyword evidence="1" id="KW-0328">Glycosyltransferase</keyword>
<dbReference type="PANTHER" id="PTHR10788:SF106">
    <property type="entry name" value="BCDNA.GH08860"/>
    <property type="match status" value="1"/>
</dbReference>
<dbReference type="InterPro" id="IPR001830">
    <property type="entry name" value="Glyco_trans_20"/>
</dbReference>
<sequence>MSVPLQVRTTDSDPSYLVVVANRLPVESVTDDLGGVTWRRSPGGLVSALDPVMRDRDALWIGWGGRFDDDPEETLPLPESITACQLDEVFLPRQLAADYYQGFSNSAIWPLYHNAVVTPMYHREQFAAYCAVNEIFANRVAEMAPPNATVWVHDYQLQLVPRLLRHLRPDVRIGFFLHIPFPPIELFSQLPWRRQILEGLLGADLVGFQTEGAATNFLALVNRFLGLRVGGDRVEMEELASLRTTLVRAFPIGIDADAYAALAGREDVQQRAVEIRKELGNPRKLILGVDRLDYTKGIDVRIRAFAELIQERDDDDQMTVLLQVATPSRENLEEYRKIRDDVELQVGRVNGDLGGIGYRPVHYLHQPMGTEELVAMYVAADVMLVTPLCDGMNLVAKEYVATRLNNDGALVLSEFTGAAEQLDQAWLVNPYDVDGLKRALDDALHAQPQELNRRMAALRARVHEYDVNRWARLFMATLEGLV</sequence>
<dbReference type="Pfam" id="PF00982">
    <property type="entry name" value="Glyco_transf_20"/>
    <property type="match status" value="1"/>
</dbReference>
<dbReference type="PANTHER" id="PTHR10788">
    <property type="entry name" value="TREHALOSE-6-PHOSPHATE SYNTHASE"/>
    <property type="match status" value="1"/>
</dbReference>
<reference evidence="1" key="1">
    <citation type="submission" date="2016-10" db="EMBL/GenBank/DDBJ databases">
        <title>Sequence of Gallionella enrichment culture.</title>
        <authorList>
            <person name="Poehlein A."/>
            <person name="Muehling M."/>
            <person name="Daniel R."/>
        </authorList>
    </citation>
    <scope>NUCLEOTIDE SEQUENCE</scope>
</reference>
<accession>A0A1J5PU66</accession>
<name>A0A1J5PU66_9ZZZZ</name>
<evidence type="ECO:0000313" key="1">
    <source>
        <dbReference type="EMBL" id="OIQ71279.1"/>
    </source>
</evidence>
<dbReference type="Gene3D" id="3.40.50.2000">
    <property type="entry name" value="Glycogen Phosphorylase B"/>
    <property type="match status" value="2"/>
</dbReference>
<dbReference type="SUPFAM" id="SSF53756">
    <property type="entry name" value="UDP-Glycosyltransferase/glycogen phosphorylase"/>
    <property type="match status" value="1"/>
</dbReference>
<dbReference type="GO" id="GO:0005992">
    <property type="term" value="P:trehalose biosynthetic process"/>
    <property type="evidence" value="ECO:0007669"/>
    <property type="project" value="InterPro"/>
</dbReference>
<protein>
    <submittedName>
        <fullName evidence="1">Trehalose-phosphate synthase</fullName>
        <ecNumber evidence="1">2.4.1.-</ecNumber>
    </submittedName>
</protein>
<dbReference type="CDD" id="cd03788">
    <property type="entry name" value="GT20_TPS"/>
    <property type="match status" value="1"/>
</dbReference>
<dbReference type="EMBL" id="MLJW01003800">
    <property type="protein sequence ID" value="OIQ71279.1"/>
    <property type="molecule type" value="Genomic_DNA"/>
</dbReference>
<proteinExistence type="predicted"/>
<comment type="caution">
    <text evidence="1">The sequence shown here is derived from an EMBL/GenBank/DDBJ whole genome shotgun (WGS) entry which is preliminary data.</text>
</comment>
<keyword evidence="1" id="KW-0808">Transferase</keyword>
<gene>
    <name evidence="1" type="primary">otsA_4</name>
    <name evidence="1" type="ORF">GALL_471060</name>
</gene>
<dbReference type="EC" id="2.4.1.-" evidence="1"/>
<dbReference type="AlphaFoldDB" id="A0A1J5PU66"/>
<organism evidence="1">
    <name type="scientific">mine drainage metagenome</name>
    <dbReference type="NCBI Taxonomy" id="410659"/>
    <lineage>
        <taxon>unclassified sequences</taxon>
        <taxon>metagenomes</taxon>
        <taxon>ecological metagenomes</taxon>
    </lineage>
</organism>